<evidence type="ECO:0000256" key="8">
    <source>
        <dbReference type="SAM" id="SignalP"/>
    </source>
</evidence>
<evidence type="ECO:0000313" key="10">
    <source>
        <dbReference type="EMBL" id="MED6169584.1"/>
    </source>
</evidence>
<feature type="domain" description="LysM" evidence="9">
    <location>
        <begin position="176"/>
        <end position="225"/>
    </location>
</feature>
<name>A0ABU6V8Q3_9FABA</name>
<keyword evidence="5" id="KW-1133">Transmembrane helix</keyword>
<keyword evidence="3" id="KW-0812">Transmembrane</keyword>
<proteinExistence type="predicted"/>
<keyword evidence="4 8" id="KW-0732">Signal</keyword>
<organism evidence="10 11">
    <name type="scientific">Stylosanthes scabra</name>
    <dbReference type="NCBI Taxonomy" id="79078"/>
    <lineage>
        <taxon>Eukaryota</taxon>
        <taxon>Viridiplantae</taxon>
        <taxon>Streptophyta</taxon>
        <taxon>Embryophyta</taxon>
        <taxon>Tracheophyta</taxon>
        <taxon>Spermatophyta</taxon>
        <taxon>Magnoliopsida</taxon>
        <taxon>eudicotyledons</taxon>
        <taxon>Gunneridae</taxon>
        <taxon>Pentapetalae</taxon>
        <taxon>rosids</taxon>
        <taxon>fabids</taxon>
        <taxon>Fabales</taxon>
        <taxon>Fabaceae</taxon>
        <taxon>Papilionoideae</taxon>
        <taxon>50 kb inversion clade</taxon>
        <taxon>dalbergioids sensu lato</taxon>
        <taxon>Dalbergieae</taxon>
        <taxon>Pterocarpus clade</taxon>
        <taxon>Stylosanthes</taxon>
    </lineage>
</organism>
<evidence type="ECO:0000256" key="6">
    <source>
        <dbReference type="ARBA" id="ARBA00023136"/>
    </source>
</evidence>
<dbReference type="EMBL" id="JASCZI010151111">
    <property type="protein sequence ID" value="MED6169584.1"/>
    <property type="molecule type" value="Genomic_DNA"/>
</dbReference>
<dbReference type="PANTHER" id="PTHR46204:SF2">
    <property type="entry name" value="CHITIN ELICITOR RECEPTOR KINASE 1"/>
    <property type="match status" value="1"/>
</dbReference>
<reference evidence="10 11" key="1">
    <citation type="journal article" date="2023" name="Plants (Basel)">
        <title>Bridging the Gap: Combining Genomics and Transcriptomics Approaches to Understand Stylosanthes scabra, an Orphan Legume from the Brazilian Caatinga.</title>
        <authorList>
            <person name="Ferreira-Neto J.R.C."/>
            <person name="da Silva M.D."/>
            <person name="Binneck E."/>
            <person name="de Melo N.F."/>
            <person name="da Silva R.H."/>
            <person name="de Melo A.L.T.M."/>
            <person name="Pandolfi V."/>
            <person name="Bustamante F.O."/>
            <person name="Brasileiro-Vidal A.C."/>
            <person name="Benko-Iseppon A.M."/>
        </authorList>
    </citation>
    <scope>NUCLEOTIDE SEQUENCE [LARGE SCALE GENOMIC DNA]</scope>
    <source>
        <tissue evidence="10">Leaves</tissue>
    </source>
</reference>
<evidence type="ECO:0000256" key="4">
    <source>
        <dbReference type="ARBA" id="ARBA00022729"/>
    </source>
</evidence>
<dbReference type="PANTHER" id="PTHR46204">
    <property type="entry name" value="CHITIN ELICITOR RECEPTOR KINASE 1-RELATED"/>
    <property type="match status" value="1"/>
</dbReference>
<keyword evidence="7" id="KW-1015">Disulfide bond</keyword>
<comment type="caution">
    <text evidence="10">The sequence shown here is derived from an EMBL/GenBank/DDBJ whole genome shotgun (WGS) entry which is preliminary data.</text>
</comment>
<dbReference type="InterPro" id="IPR044812">
    <property type="entry name" value="CERK1/LYK3-like"/>
</dbReference>
<dbReference type="Proteomes" id="UP001341840">
    <property type="component" value="Unassembled WGS sequence"/>
</dbReference>
<accession>A0ABU6V8Q3</accession>
<feature type="chain" id="PRO_5046434005" description="LysM domain-containing protein" evidence="8">
    <location>
        <begin position="27"/>
        <end position="225"/>
    </location>
</feature>
<sequence>MELRFRLVSLFFLFLLVAFIPFNAESKCTKSCGLALASYYPHSIFKYEYDYVTYVSETRFRSRFVTGPQDIANYNKNVTTNTTIEESKYYIRLNIPFPCECINGDFLGHTFHYPVTSGDSYESIAELTYSNLVTAEWLSFLNVYSPNEYPNNGTVNVTVNCSCGDSHVSKDYGLFITYPLRPEDSLESIANQTNLDPLLLLRYNPGVNFSQGSGLVYIPGKALEV</sequence>
<evidence type="ECO:0000313" key="11">
    <source>
        <dbReference type="Proteomes" id="UP001341840"/>
    </source>
</evidence>
<dbReference type="InterPro" id="IPR057097">
    <property type="entry name" value="LysM_RLK3/10"/>
</dbReference>
<evidence type="ECO:0000256" key="1">
    <source>
        <dbReference type="ARBA" id="ARBA00004162"/>
    </source>
</evidence>
<dbReference type="Pfam" id="PF23577">
    <property type="entry name" value="LysM_RLK"/>
    <property type="match status" value="1"/>
</dbReference>
<evidence type="ECO:0000256" key="5">
    <source>
        <dbReference type="ARBA" id="ARBA00022989"/>
    </source>
</evidence>
<dbReference type="InterPro" id="IPR018392">
    <property type="entry name" value="LysM"/>
</dbReference>
<protein>
    <recommendedName>
        <fullName evidence="9">LysM domain-containing protein</fullName>
    </recommendedName>
</protein>
<keyword evidence="2" id="KW-1003">Cell membrane</keyword>
<evidence type="ECO:0000256" key="2">
    <source>
        <dbReference type="ARBA" id="ARBA00022475"/>
    </source>
</evidence>
<evidence type="ECO:0000259" key="9">
    <source>
        <dbReference type="PROSITE" id="PS51782"/>
    </source>
</evidence>
<dbReference type="PROSITE" id="PS51782">
    <property type="entry name" value="LYSM"/>
    <property type="match status" value="1"/>
</dbReference>
<comment type="subcellular location">
    <subcellularLocation>
        <location evidence="1">Cell membrane</location>
        <topology evidence="1">Single-pass membrane protein</topology>
    </subcellularLocation>
</comment>
<evidence type="ECO:0000256" key="3">
    <source>
        <dbReference type="ARBA" id="ARBA00022692"/>
    </source>
</evidence>
<keyword evidence="6" id="KW-0472">Membrane</keyword>
<keyword evidence="11" id="KW-1185">Reference proteome</keyword>
<evidence type="ECO:0000256" key="7">
    <source>
        <dbReference type="ARBA" id="ARBA00023157"/>
    </source>
</evidence>
<gene>
    <name evidence="10" type="ORF">PIB30_022521</name>
</gene>
<feature type="signal peptide" evidence="8">
    <location>
        <begin position="1"/>
        <end position="26"/>
    </location>
</feature>